<feature type="compositionally biased region" description="Basic and acidic residues" evidence="1">
    <location>
        <begin position="101"/>
        <end position="111"/>
    </location>
</feature>
<evidence type="ECO:0000256" key="1">
    <source>
        <dbReference type="SAM" id="MobiDB-lite"/>
    </source>
</evidence>
<keyword evidence="3" id="KW-1185">Reference proteome</keyword>
<feature type="region of interest" description="Disordered" evidence="1">
    <location>
        <begin position="1"/>
        <end position="126"/>
    </location>
</feature>
<sequence>MDSSGSDLEKDGERDGEEQDGGSTVMIQESGAEGPVEEERQQTTTAAAGGSETSMLQQAEGPEPRAALEEIGSSMDASDAFSGGAGSAPRLFSDPPSDSDFDPRKMQEVRKRLVSSRKNGSEGGKG</sequence>
<accession>A0AAW1DRW3</accession>
<name>A0AAW1DRW3_ZOAVI</name>
<proteinExistence type="predicted"/>
<comment type="caution">
    <text evidence="2">The sequence shown here is derived from an EMBL/GenBank/DDBJ whole genome shotgun (WGS) entry which is preliminary data.</text>
</comment>
<dbReference type="AlphaFoldDB" id="A0AAW1DRW3"/>
<dbReference type="Proteomes" id="UP001488805">
    <property type="component" value="Unassembled WGS sequence"/>
</dbReference>
<feature type="compositionally biased region" description="Low complexity" evidence="1">
    <location>
        <begin position="72"/>
        <end position="82"/>
    </location>
</feature>
<gene>
    <name evidence="2" type="ORF">VZT92_027986</name>
</gene>
<feature type="compositionally biased region" description="Low complexity" evidence="1">
    <location>
        <begin position="42"/>
        <end position="54"/>
    </location>
</feature>
<dbReference type="EMBL" id="JBCEZU010000598">
    <property type="protein sequence ID" value="KAK9513128.1"/>
    <property type="molecule type" value="Genomic_DNA"/>
</dbReference>
<evidence type="ECO:0000313" key="3">
    <source>
        <dbReference type="Proteomes" id="UP001488805"/>
    </source>
</evidence>
<protein>
    <submittedName>
        <fullName evidence="2">Uncharacterized protein</fullName>
    </submittedName>
</protein>
<organism evidence="2 3">
    <name type="scientific">Zoarces viviparus</name>
    <name type="common">Viviparous eelpout</name>
    <name type="synonym">Blennius viviparus</name>
    <dbReference type="NCBI Taxonomy" id="48416"/>
    <lineage>
        <taxon>Eukaryota</taxon>
        <taxon>Metazoa</taxon>
        <taxon>Chordata</taxon>
        <taxon>Craniata</taxon>
        <taxon>Vertebrata</taxon>
        <taxon>Euteleostomi</taxon>
        <taxon>Actinopterygii</taxon>
        <taxon>Neopterygii</taxon>
        <taxon>Teleostei</taxon>
        <taxon>Neoteleostei</taxon>
        <taxon>Acanthomorphata</taxon>
        <taxon>Eupercaria</taxon>
        <taxon>Perciformes</taxon>
        <taxon>Cottioidei</taxon>
        <taxon>Zoarcales</taxon>
        <taxon>Zoarcidae</taxon>
        <taxon>Zoarcinae</taxon>
        <taxon>Zoarces</taxon>
    </lineage>
</organism>
<reference evidence="2 3" key="1">
    <citation type="journal article" date="2024" name="Genome Biol. Evol.">
        <title>Chromosome-level genome assembly of the viviparous eelpout Zoarces viviparus.</title>
        <authorList>
            <person name="Fuhrmann N."/>
            <person name="Brasseur M.V."/>
            <person name="Bakowski C.E."/>
            <person name="Podsiadlowski L."/>
            <person name="Prost S."/>
            <person name="Krehenwinkel H."/>
            <person name="Mayer C."/>
        </authorList>
    </citation>
    <scope>NUCLEOTIDE SEQUENCE [LARGE SCALE GENOMIC DNA]</scope>
    <source>
        <strain evidence="2">NO-MEL_2022_Ind0_liver</strain>
    </source>
</reference>
<evidence type="ECO:0000313" key="2">
    <source>
        <dbReference type="EMBL" id="KAK9513128.1"/>
    </source>
</evidence>